<reference evidence="2 3" key="1">
    <citation type="journal article" date="2014" name="Int. J. Syst. Evol. Microbiol.">
        <title>Complete genome sequence of Corynebacterium casei LMG S-19264T (=DSM 44701T), isolated from a smear-ripened cheese.</title>
        <authorList>
            <consortium name="US DOE Joint Genome Institute (JGI-PGF)"/>
            <person name="Walter F."/>
            <person name="Albersmeier A."/>
            <person name="Kalinowski J."/>
            <person name="Ruckert C."/>
        </authorList>
    </citation>
    <scope>NUCLEOTIDE SEQUENCE [LARGE SCALE GENOMIC DNA]</scope>
    <source>
        <strain evidence="2 3">CGMCC 4.7111</strain>
    </source>
</reference>
<feature type="domain" description="Aminoglycoside phosphotransferase" evidence="1">
    <location>
        <begin position="40"/>
        <end position="141"/>
    </location>
</feature>
<feature type="domain" description="Aminoglycoside phosphotransferase" evidence="1">
    <location>
        <begin position="147"/>
        <end position="202"/>
    </location>
</feature>
<name>A0A918D9S3_9ACTN</name>
<organism evidence="2 3">
    <name type="scientific">Streptomyces albiflavescens</name>
    <dbReference type="NCBI Taxonomy" id="1623582"/>
    <lineage>
        <taxon>Bacteria</taxon>
        <taxon>Bacillati</taxon>
        <taxon>Actinomycetota</taxon>
        <taxon>Actinomycetes</taxon>
        <taxon>Kitasatosporales</taxon>
        <taxon>Streptomycetaceae</taxon>
        <taxon>Streptomyces</taxon>
    </lineage>
</organism>
<dbReference type="InterPro" id="IPR051678">
    <property type="entry name" value="AGP_Transferase"/>
</dbReference>
<evidence type="ECO:0000313" key="2">
    <source>
        <dbReference type="EMBL" id="GGN92285.1"/>
    </source>
</evidence>
<proteinExistence type="predicted"/>
<dbReference type="Proteomes" id="UP000600365">
    <property type="component" value="Unassembled WGS sequence"/>
</dbReference>
<sequence length="256" mass="27367">MTTRSLYRAVGKHLGATCEPARAPGQSRQTGLSVRPMRTGRLLGSGRSADVYEIDEAWVLRRDREGWGDAAAEAAVMEHVRRHGYPVPGVRAATGRDLVMERLSGPTMLEAFGAGLLSPREAGVTLARLLRGLHAVPARVSADPGVRVLHLDLHPDNVMLTPDGPKVIDWANAEEGAPGLDWGMSAVILAQVAVGGEPHAEVARETLAAMLGEGTPGVTEDGLVEARRRRAANPTMSVREVQLLGDAEKLIRTLLH</sequence>
<dbReference type="Pfam" id="PF01636">
    <property type="entry name" value="APH"/>
    <property type="match status" value="2"/>
</dbReference>
<evidence type="ECO:0000313" key="3">
    <source>
        <dbReference type="Proteomes" id="UP000600365"/>
    </source>
</evidence>
<accession>A0A918D9S3</accession>
<dbReference type="SUPFAM" id="SSF56112">
    <property type="entry name" value="Protein kinase-like (PK-like)"/>
    <property type="match status" value="1"/>
</dbReference>
<dbReference type="InterPro" id="IPR002575">
    <property type="entry name" value="Aminoglycoside_PTrfase"/>
</dbReference>
<evidence type="ECO:0000259" key="1">
    <source>
        <dbReference type="Pfam" id="PF01636"/>
    </source>
</evidence>
<dbReference type="AlphaFoldDB" id="A0A918D9S3"/>
<dbReference type="EMBL" id="BMMM01000026">
    <property type="protein sequence ID" value="GGN92285.1"/>
    <property type="molecule type" value="Genomic_DNA"/>
</dbReference>
<dbReference type="PANTHER" id="PTHR21310">
    <property type="entry name" value="AMINOGLYCOSIDE PHOSPHOTRANSFERASE-RELATED-RELATED"/>
    <property type="match status" value="1"/>
</dbReference>
<gene>
    <name evidence="2" type="ORF">GCM10011579_089970</name>
</gene>
<dbReference type="PANTHER" id="PTHR21310:SF40">
    <property type="entry name" value="AMINOGLYCOSIDE PHOSPHOTRANSFERASE DOMAIN-CONTAINING PROTEIN-RELATED"/>
    <property type="match status" value="1"/>
</dbReference>
<dbReference type="Gene3D" id="3.90.1200.10">
    <property type="match status" value="1"/>
</dbReference>
<keyword evidence="3" id="KW-1185">Reference proteome</keyword>
<dbReference type="InterPro" id="IPR011009">
    <property type="entry name" value="Kinase-like_dom_sf"/>
</dbReference>
<comment type="caution">
    <text evidence="2">The sequence shown here is derived from an EMBL/GenBank/DDBJ whole genome shotgun (WGS) entry which is preliminary data.</text>
</comment>
<protein>
    <recommendedName>
        <fullName evidence="1">Aminoglycoside phosphotransferase domain-containing protein</fullName>
    </recommendedName>
</protein>